<organism evidence="1 2">
    <name type="scientific">Mesorhizobium album</name>
    <dbReference type="NCBI Taxonomy" id="3072314"/>
    <lineage>
        <taxon>Bacteria</taxon>
        <taxon>Pseudomonadati</taxon>
        <taxon>Pseudomonadota</taxon>
        <taxon>Alphaproteobacteria</taxon>
        <taxon>Hyphomicrobiales</taxon>
        <taxon>Phyllobacteriaceae</taxon>
        <taxon>Mesorhizobium</taxon>
    </lineage>
</organism>
<sequence>MIPDAEAAAPEWAERLRSWQQGDYCLDVRQVVVVDGIENGDLLPAAGDALGFAVITQTCDIVNWGPAKEWVVVAPLVEASERLIDNVRRGTTPAFAPLERPPSPEVVVDLNQAMTLHKSLLASLTRVAGFETDAARSRFADAIGRKYSRFAFPDPFADNVLRALRTKLHKSHGKDSEQGRTYASIDFIRVVAAPSWDSRDIRVGFRFVLAPEFRRKEDRAVMSGVLGKLLAGIDWPEGFQPEDPPFTLMTVEEMTAAEWLGSQEVDLNFISISKPAV</sequence>
<dbReference type="RefSeq" id="WP_320288176.1">
    <property type="nucleotide sequence ID" value="NZ_JAVIIW010000016.1"/>
</dbReference>
<dbReference type="EMBL" id="JAVIIW010000016">
    <property type="protein sequence ID" value="MDX8479858.1"/>
    <property type="molecule type" value="Genomic_DNA"/>
</dbReference>
<comment type="caution">
    <text evidence="1">The sequence shown here is derived from an EMBL/GenBank/DDBJ whole genome shotgun (WGS) entry which is preliminary data.</text>
</comment>
<name>A0ABU4Y0M9_9HYPH</name>
<proteinExistence type="predicted"/>
<reference evidence="1 2" key="1">
    <citation type="submission" date="2023-08" db="EMBL/GenBank/DDBJ databases">
        <title>Implementing the SeqCode for naming new Mesorhizobium species isolated from Vachellia karroo root nodules.</title>
        <authorList>
            <person name="Van Lill M."/>
        </authorList>
    </citation>
    <scope>NUCLEOTIDE SEQUENCE [LARGE SCALE GENOMIC DNA]</scope>
    <source>
        <strain evidence="1 2">VK24D</strain>
    </source>
</reference>
<keyword evidence="2" id="KW-1185">Reference proteome</keyword>
<evidence type="ECO:0000313" key="1">
    <source>
        <dbReference type="EMBL" id="MDX8479858.1"/>
    </source>
</evidence>
<protein>
    <submittedName>
        <fullName evidence="1">Uncharacterized protein</fullName>
    </submittedName>
</protein>
<evidence type="ECO:0000313" key="2">
    <source>
        <dbReference type="Proteomes" id="UP001287059"/>
    </source>
</evidence>
<gene>
    <name evidence="1" type="ORF">RFN28_15400</name>
</gene>
<dbReference type="Proteomes" id="UP001287059">
    <property type="component" value="Unassembled WGS sequence"/>
</dbReference>
<accession>A0ABU4Y0M9</accession>